<keyword evidence="2 6" id="KW-0378">Hydrolase</keyword>
<dbReference type="InterPro" id="IPR003833">
    <property type="entry name" value="CT_C_D"/>
</dbReference>
<evidence type="ECO:0000313" key="7">
    <source>
        <dbReference type="Proteomes" id="UP001597233"/>
    </source>
</evidence>
<dbReference type="SMART" id="SM00796">
    <property type="entry name" value="AHS1"/>
    <property type="match status" value="1"/>
</dbReference>
<dbReference type="PANTHER" id="PTHR34698:SF2">
    <property type="entry name" value="5-OXOPROLINASE SUBUNIT B"/>
    <property type="match status" value="1"/>
</dbReference>
<evidence type="ECO:0000256" key="1">
    <source>
        <dbReference type="ARBA" id="ARBA00022741"/>
    </source>
</evidence>
<organism evidence="6 7">
    <name type="scientific">Paenibacillus wenxiniae</name>
    <dbReference type="NCBI Taxonomy" id="1636843"/>
    <lineage>
        <taxon>Bacteria</taxon>
        <taxon>Bacillati</taxon>
        <taxon>Bacillota</taxon>
        <taxon>Bacilli</taxon>
        <taxon>Bacillales</taxon>
        <taxon>Paenibacillaceae</taxon>
        <taxon>Paenibacillus</taxon>
    </lineage>
</organism>
<sequence>MVQKNWRMEPLGDAVVLIEFGREIGLEVLADVQQALRIFEQEPIAGIIEYVPSYTTLAVYYEIEQWANSRQLSVTPYQAVCTALDQRLTAGFQLSSDSQPSAQQLIRIPVCYGGEYGPDLDEVATYHGLSPADVVRIHSSASYTIYALGFAPGFPYLGGMPESIAIPRHDTPRVHIPAGSVGIAGMQTGIYPLDTPGGWQLIGRTPLRLFRPEQEPPVLLESGGAVQFYPITPDEYEQWRLQEESVISSSAKIMQPDTLLATEHGDQRQVNHELDTEPGKGE</sequence>
<feature type="domain" description="Carboxyltransferase" evidence="5">
    <location>
        <begin position="6"/>
        <end position="220"/>
    </location>
</feature>
<gene>
    <name evidence="6" type="primary">pxpB</name>
    <name evidence="6" type="ORF">ACFSC9_21745</name>
</gene>
<feature type="compositionally biased region" description="Basic and acidic residues" evidence="4">
    <location>
        <begin position="263"/>
        <end position="282"/>
    </location>
</feature>
<dbReference type="Proteomes" id="UP001597233">
    <property type="component" value="Unassembled WGS sequence"/>
</dbReference>
<dbReference type="NCBIfam" id="TIGR00370">
    <property type="entry name" value="5-oxoprolinase subunit PxpB"/>
    <property type="match status" value="1"/>
</dbReference>
<dbReference type="EMBL" id="JBHUEH010000032">
    <property type="protein sequence ID" value="MFD1888112.1"/>
    <property type="molecule type" value="Genomic_DNA"/>
</dbReference>
<evidence type="ECO:0000256" key="3">
    <source>
        <dbReference type="ARBA" id="ARBA00022840"/>
    </source>
</evidence>
<evidence type="ECO:0000256" key="4">
    <source>
        <dbReference type="SAM" id="MobiDB-lite"/>
    </source>
</evidence>
<keyword evidence="3" id="KW-0067">ATP-binding</keyword>
<feature type="region of interest" description="Disordered" evidence="4">
    <location>
        <begin position="257"/>
        <end position="282"/>
    </location>
</feature>
<dbReference type="Gene3D" id="3.30.1360.40">
    <property type="match status" value="1"/>
</dbReference>
<protein>
    <submittedName>
        <fullName evidence="6">5-oxoprolinase subunit PxpB</fullName>
        <ecNumber evidence="6">3.5.2.9</ecNumber>
    </submittedName>
</protein>
<name>A0ABW4RP76_9BACL</name>
<dbReference type="Pfam" id="PF02682">
    <property type="entry name" value="CT_C_D"/>
    <property type="match status" value="1"/>
</dbReference>
<dbReference type="InterPro" id="IPR010016">
    <property type="entry name" value="PxpB"/>
</dbReference>
<keyword evidence="1" id="KW-0547">Nucleotide-binding</keyword>
<comment type="caution">
    <text evidence="6">The sequence shown here is derived from an EMBL/GenBank/DDBJ whole genome shotgun (WGS) entry which is preliminary data.</text>
</comment>
<dbReference type="GO" id="GO:0017168">
    <property type="term" value="F:5-oxoprolinase (ATP-hydrolyzing) activity"/>
    <property type="evidence" value="ECO:0007669"/>
    <property type="project" value="UniProtKB-EC"/>
</dbReference>
<keyword evidence="7" id="KW-1185">Reference proteome</keyword>
<dbReference type="InterPro" id="IPR029000">
    <property type="entry name" value="Cyclophilin-like_dom_sf"/>
</dbReference>
<dbReference type="SUPFAM" id="SSF160467">
    <property type="entry name" value="PH0987 N-terminal domain-like"/>
    <property type="match status" value="1"/>
</dbReference>
<evidence type="ECO:0000259" key="5">
    <source>
        <dbReference type="SMART" id="SM00796"/>
    </source>
</evidence>
<dbReference type="RefSeq" id="WP_347323622.1">
    <property type="nucleotide sequence ID" value="NZ_JBCGUH010000002.1"/>
</dbReference>
<evidence type="ECO:0000313" key="6">
    <source>
        <dbReference type="EMBL" id="MFD1888112.1"/>
    </source>
</evidence>
<dbReference type="PANTHER" id="PTHR34698">
    <property type="entry name" value="5-OXOPROLINASE SUBUNIT B"/>
    <property type="match status" value="1"/>
</dbReference>
<dbReference type="Gene3D" id="2.40.100.10">
    <property type="entry name" value="Cyclophilin-like"/>
    <property type="match status" value="1"/>
</dbReference>
<dbReference type="SUPFAM" id="SSF50891">
    <property type="entry name" value="Cyclophilin-like"/>
    <property type="match status" value="1"/>
</dbReference>
<proteinExistence type="predicted"/>
<evidence type="ECO:0000256" key="2">
    <source>
        <dbReference type="ARBA" id="ARBA00022801"/>
    </source>
</evidence>
<dbReference type="EC" id="3.5.2.9" evidence="6"/>
<accession>A0ABW4RP76</accession>
<reference evidence="7" key="1">
    <citation type="journal article" date="2019" name="Int. J. Syst. Evol. Microbiol.">
        <title>The Global Catalogue of Microorganisms (GCM) 10K type strain sequencing project: providing services to taxonomists for standard genome sequencing and annotation.</title>
        <authorList>
            <consortium name="The Broad Institute Genomics Platform"/>
            <consortium name="The Broad Institute Genome Sequencing Center for Infectious Disease"/>
            <person name="Wu L."/>
            <person name="Ma J."/>
        </authorList>
    </citation>
    <scope>NUCLEOTIDE SEQUENCE [LARGE SCALE GENOMIC DNA]</scope>
    <source>
        <strain evidence="7">CCUG 54950</strain>
    </source>
</reference>